<dbReference type="Proteomes" id="UP000631535">
    <property type="component" value="Unassembled WGS sequence"/>
</dbReference>
<sequence>MALVPGAADRPALEEAARFLRGAGVDPDGVVSLEPMTGGSYNTLHRVRTADGTCLVLKTAPPECGPRLQYEQRLLDGEAAYYRAAARCGGVPVPRVVHAGTHPTGPDGTAHAALLMTRCPGTAWSDVSSGLTGGERSALRRSLGGMIARVHTVQGPRFGYPAQPPSAGVPPAGWREVFAAMLRALLEDAERYAAPLPLPVPALHTRLARALPALDHVHRPVPVHFDLWEGNVLLDGPPGSRYVSGIVDGERMFWGDPLADFPSLQLFGRAEDDPDLMAGYRAGSPGGGPDLGDEAVRTRLALYRCYLYLIMLVETVPRAPGEEAVRRTHAHAGPALLEALDALRPGTGPATGTPGPQPAVPYPSSAPGPTPEYGGQPGNPGPHRAR</sequence>
<accession>A0ABQ2M1Y0</accession>
<dbReference type="PANTHER" id="PTHR21310">
    <property type="entry name" value="AMINOGLYCOSIDE PHOSPHOTRANSFERASE-RELATED-RELATED"/>
    <property type="match status" value="1"/>
</dbReference>
<dbReference type="RefSeq" id="WP_229711691.1">
    <property type="nucleotide sequence ID" value="NZ_BMMP01000004.1"/>
</dbReference>
<feature type="region of interest" description="Disordered" evidence="1">
    <location>
        <begin position="343"/>
        <end position="386"/>
    </location>
</feature>
<feature type="compositionally biased region" description="Pro residues" evidence="1">
    <location>
        <begin position="355"/>
        <end position="370"/>
    </location>
</feature>
<dbReference type="PANTHER" id="PTHR21310:SF15">
    <property type="entry name" value="AMINOGLYCOSIDE PHOSPHOTRANSFERASE DOMAIN-CONTAINING PROTEIN"/>
    <property type="match status" value="1"/>
</dbReference>
<feature type="domain" description="Aminoglycoside phosphotransferase" evidence="2">
    <location>
        <begin position="33"/>
        <end position="283"/>
    </location>
</feature>
<dbReference type="Gene3D" id="3.90.1200.10">
    <property type="match status" value="1"/>
</dbReference>
<dbReference type="InterPro" id="IPR011009">
    <property type="entry name" value="Kinase-like_dom_sf"/>
</dbReference>
<evidence type="ECO:0000256" key="1">
    <source>
        <dbReference type="SAM" id="MobiDB-lite"/>
    </source>
</evidence>
<evidence type="ECO:0000313" key="4">
    <source>
        <dbReference type="Proteomes" id="UP000631535"/>
    </source>
</evidence>
<dbReference type="Gene3D" id="3.30.200.20">
    <property type="entry name" value="Phosphorylase Kinase, domain 1"/>
    <property type="match status" value="1"/>
</dbReference>
<proteinExistence type="predicted"/>
<reference evidence="4" key="1">
    <citation type="journal article" date="2019" name="Int. J. Syst. Evol. Microbiol.">
        <title>The Global Catalogue of Microorganisms (GCM) 10K type strain sequencing project: providing services to taxonomists for standard genome sequencing and annotation.</title>
        <authorList>
            <consortium name="The Broad Institute Genomics Platform"/>
            <consortium name="The Broad Institute Genome Sequencing Center for Infectious Disease"/>
            <person name="Wu L."/>
            <person name="Ma J."/>
        </authorList>
    </citation>
    <scope>NUCLEOTIDE SEQUENCE [LARGE SCALE GENOMIC DNA]</scope>
    <source>
        <strain evidence="4">CGMCC 4.7178</strain>
    </source>
</reference>
<organism evidence="3 4">
    <name type="scientific">Streptomyces daqingensis</name>
    <dbReference type="NCBI Taxonomy" id="1472640"/>
    <lineage>
        <taxon>Bacteria</taxon>
        <taxon>Bacillati</taxon>
        <taxon>Actinomycetota</taxon>
        <taxon>Actinomycetes</taxon>
        <taxon>Kitasatosporales</taxon>
        <taxon>Streptomycetaceae</taxon>
        <taxon>Streptomyces</taxon>
    </lineage>
</organism>
<keyword evidence="4" id="KW-1185">Reference proteome</keyword>
<gene>
    <name evidence="3" type="ORF">GCM10012287_14980</name>
</gene>
<name>A0ABQ2M1Y0_9ACTN</name>
<protein>
    <submittedName>
        <fullName evidence="3">Phosphotransferase</fullName>
    </submittedName>
</protein>
<dbReference type="InterPro" id="IPR051678">
    <property type="entry name" value="AGP_Transferase"/>
</dbReference>
<dbReference type="EMBL" id="BMMP01000004">
    <property type="protein sequence ID" value="GGO45910.1"/>
    <property type="molecule type" value="Genomic_DNA"/>
</dbReference>
<dbReference type="Pfam" id="PF01636">
    <property type="entry name" value="APH"/>
    <property type="match status" value="1"/>
</dbReference>
<evidence type="ECO:0000313" key="3">
    <source>
        <dbReference type="EMBL" id="GGO45910.1"/>
    </source>
</evidence>
<dbReference type="InterPro" id="IPR002575">
    <property type="entry name" value="Aminoglycoside_PTrfase"/>
</dbReference>
<dbReference type="SUPFAM" id="SSF56112">
    <property type="entry name" value="Protein kinase-like (PK-like)"/>
    <property type="match status" value="1"/>
</dbReference>
<evidence type="ECO:0000259" key="2">
    <source>
        <dbReference type="Pfam" id="PF01636"/>
    </source>
</evidence>
<feature type="compositionally biased region" description="Low complexity" evidence="1">
    <location>
        <begin position="345"/>
        <end position="354"/>
    </location>
</feature>
<comment type="caution">
    <text evidence="3">The sequence shown here is derived from an EMBL/GenBank/DDBJ whole genome shotgun (WGS) entry which is preliminary data.</text>
</comment>